<proteinExistence type="predicted"/>
<gene>
    <name evidence="1" type="ORF">F511_39980</name>
</gene>
<sequence length="126" mass="13664">MSSIAVNLPDFSDRLSIKSQYIAISVKGNKVSDFSIYGIEDPVTPHLISRSSRSFRAGSSVQSPVVHSVVLLKIKMSSIAVNLPDFSDRLSIKSQYIAISVKGNKVSDFSIYGIEDPVTQEGTGLQ</sequence>
<dbReference type="EMBL" id="KV005150">
    <property type="protein sequence ID" value="KZV34206.1"/>
    <property type="molecule type" value="Genomic_DNA"/>
</dbReference>
<dbReference type="AlphaFoldDB" id="A0A2Z7BQK4"/>
<organism evidence="1 2">
    <name type="scientific">Dorcoceras hygrometricum</name>
    <dbReference type="NCBI Taxonomy" id="472368"/>
    <lineage>
        <taxon>Eukaryota</taxon>
        <taxon>Viridiplantae</taxon>
        <taxon>Streptophyta</taxon>
        <taxon>Embryophyta</taxon>
        <taxon>Tracheophyta</taxon>
        <taxon>Spermatophyta</taxon>
        <taxon>Magnoliopsida</taxon>
        <taxon>eudicotyledons</taxon>
        <taxon>Gunneridae</taxon>
        <taxon>Pentapetalae</taxon>
        <taxon>asterids</taxon>
        <taxon>lamiids</taxon>
        <taxon>Lamiales</taxon>
        <taxon>Gesneriaceae</taxon>
        <taxon>Didymocarpoideae</taxon>
        <taxon>Trichosporeae</taxon>
        <taxon>Loxocarpinae</taxon>
        <taxon>Dorcoceras</taxon>
    </lineage>
</organism>
<evidence type="ECO:0000313" key="2">
    <source>
        <dbReference type="Proteomes" id="UP000250235"/>
    </source>
</evidence>
<dbReference type="Proteomes" id="UP000250235">
    <property type="component" value="Unassembled WGS sequence"/>
</dbReference>
<keyword evidence="2" id="KW-1185">Reference proteome</keyword>
<reference evidence="1 2" key="1">
    <citation type="journal article" date="2015" name="Proc. Natl. Acad. Sci. U.S.A.">
        <title>The resurrection genome of Boea hygrometrica: A blueprint for survival of dehydration.</title>
        <authorList>
            <person name="Xiao L."/>
            <person name="Yang G."/>
            <person name="Zhang L."/>
            <person name="Yang X."/>
            <person name="Zhao S."/>
            <person name="Ji Z."/>
            <person name="Zhou Q."/>
            <person name="Hu M."/>
            <person name="Wang Y."/>
            <person name="Chen M."/>
            <person name="Xu Y."/>
            <person name="Jin H."/>
            <person name="Xiao X."/>
            <person name="Hu G."/>
            <person name="Bao F."/>
            <person name="Hu Y."/>
            <person name="Wan P."/>
            <person name="Li L."/>
            <person name="Deng X."/>
            <person name="Kuang T."/>
            <person name="Xiang C."/>
            <person name="Zhu J.K."/>
            <person name="Oliver M.J."/>
            <person name="He Y."/>
        </authorList>
    </citation>
    <scope>NUCLEOTIDE SEQUENCE [LARGE SCALE GENOMIC DNA]</scope>
    <source>
        <strain evidence="2">cv. XS01</strain>
    </source>
</reference>
<evidence type="ECO:0000313" key="1">
    <source>
        <dbReference type="EMBL" id="KZV34206.1"/>
    </source>
</evidence>
<name>A0A2Z7BQK4_9LAMI</name>
<accession>A0A2Z7BQK4</accession>
<protein>
    <submittedName>
        <fullName evidence="1">Uncharacterized protein</fullName>
    </submittedName>
</protein>